<organism evidence="2 3">
    <name type="scientific">Ditylenchus dipsaci</name>
    <dbReference type="NCBI Taxonomy" id="166011"/>
    <lineage>
        <taxon>Eukaryota</taxon>
        <taxon>Metazoa</taxon>
        <taxon>Ecdysozoa</taxon>
        <taxon>Nematoda</taxon>
        <taxon>Chromadorea</taxon>
        <taxon>Rhabditida</taxon>
        <taxon>Tylenchina</taxon>
        <taxon>Tylenchomorpha</taxon>
        <taxon>Sphaerularioidea</taxon>
        <taxon>Anguinidae</taxon>
        <taxon>Anguininae</taxon>
        <taxon>Ditylenchus</taxon>
    </lineage>
</organism>
<name>A0A915ESJ5_9BILA</name>
<feature type="signal peptide" evidence="1">
    <location>
        <begin position="1"/>
        <end position="20"/>
    </location>
</feature>
<proteinExistence type="predicted"/>
<dbReference type="WBParaSite" id="jg9344">
    <property type="protein sequence ID" value="jg9344"/>
    <property type="gene ID" value="jg9344"/>
</dbReference>
<evidence type="ECO:0000256" key="1">
    <source>
        <dbReference type="SAM" id="SignalP"/>
    </source>
</evidence>
<protein>
    <submittedName>
        <fullName evidence="3">Uncharacterized protein</fullName>
    </submittedName>
</protein>
<sequence length="69" mass="8089">MISLEFLFFALLFLSDYCVGDQVPSWQEADRRFREEVGNKLVLFSGPLMLLGMDKDQLEDWAEEARTRD</sequence>
<evidence type="ECO:0000313" key="3">
    <source>
        <dbReference type="WBParaSite" id="jg9344"/>
    </source>
</evidence>
<dbReference type="AlphaFoldDB" id="A0A915ESJ5"/>
<keyword evidence="2" id="KW-1185">Reference proteome</keyword>
<evidence type="ECO:0000313" key="2">
    <source>
        <dbReference type="Proteomes" id="UP000887574"/>
    </source>
</evidence>
<keyword evidence="1" id="KW-0732">Signal</keyword>
<accession>A0A915ESJ5</accession>
<feature type="chain" id="PRO_5037724681" evidence="1">
    <location>
        <begin position="21"/>
        <end position="69"/>
    </location>
</feature>
<dbReference type="Proteomes" id="UP000887574">
    <property type="component" value="Unplaced"/>
</dbReference>
<reference evidence="3" key="1">
    <citation type="submission" date="2022-11" db="UniProtKB">
        <authorList>
            <consortium name="WormBaseParasite"/>
        </authorList>
    </citation>
    <scope>IDENTIFICATION</scope>
</reference>